<protein>
    <submittedName>
        <fullName evidence="1">Uncharacterized protein</fullName>
    </submittedName>
</protein>
<dbReference type="AlphaFoldDB" id="A0A2N9EP29"/>
<accession>A0A2N9EP29</accession>
<reference evidence="1" key="1">
    <citation type="submission" date="2018-02" db="EMBL/GenBank/DDBJ databases">
        <authorList>
            <person name="Cohen D.B."/>
            <person name="Kent A.D."/>
        </authorList>
    </citation>
    <scope>NUCLEOTIDE SEQUENCE</scope>
</reference>
<name>A0A2N9EP29_FAGSY</name>
<dbReference type="EMBL" id="OIVN01000458">
    <property type="protein sequence ID" value="SPC80596.1"/>
    <property type="molecule type" value="Genomic_DNA"/>
</dbReference>
<evidence type="ECO:0000313" key="1">
    <source>
        <dbReference type="EMBL" id="SPC80596.1"/>
    </source>
</evidence>
<gene>
    <name evidence="1" type="ORF">FSB_LOCUS8478</name>
</gene>
<sequence length="76" mass="9098">MGEICWRLWVTRVSNELPLFWRHDFAFPVGVETFFKLRMFGEQRVWGSLLVRVSFDYPSFGVDYSKLFFVKSPCHT</sequence>
<organism evidence="1">
    <name type="scientific">Fagus sylvatica</name>
    <name type="common">Beechnut</name>
    <dbReference type="NCBI Taxonomy" id="28930"/>
    <lineage>
        <taxon>Eukaryota</taxon>
        <taxon>Viridiplantae</taxon>
        <taxon>Streptophyta</taxon>
        <taxon>Embryophyta</taxon>
        <taxon>Tracheophyta</taxon>
        <taxon>Spermatophyta</taxon>
        <taxon>Magnoliopsida</taxon>
        <taxon>eudicotyledons</taxon>
        <taxon>Gunneridae</taxon>
        <taxon>Pentapetalae</taxon>
        <taxon>rosids</taxon>
        <taxon>fabids</taxon>
        <taxon>Fagales</taxon>
        <taxon>Fagaceae</taxon>
        <taxon>Fagus</taxon>
    </lineage>
</organism>
<proteinExistence type="predicted"/>